<dbReference type="EMBL" id="FNEI01000009">
    <property type="protein sequence ID" value="SDJ28147.1"/>
    <property type="molecule type" value="Genomic_DNA"/>
</dbReference>
<keyword evidence="4" id="KW-0804">Transcription</keyword>
<dbReference type="Pfam" id="PF00440">
    <property type="entry name" value="TetR_N"/>
    <property type="match status" value="1"/>
</dbReference>
<evidence type="ECO:0000256" key="1">
    <source>
        <dbReference type="ARBA" id="ARBA00022491"/>
    </source>
</evidence>
<reference evidence="6" key="1">
    <citation type="submission" date="2016-10" db="EMBL/GenBank/DDBJ databases">
        <authorList>
            <person name="Varghese N."/>
            <person name="Submissions S."/>
        </authorList>
    </citation>
    <scope>NUCLEOTIDE SEQUENCE [LARGE SCALE GENOMIC DNA]</scope>
    <source>
        <strain evidence="6">CGMCC 1.10783</strain>
    </source>
</reference>
<keyword evidence="2" id="KW-0805">Transcription regulation</keyword>
<dbReference type="OrthoDB" id="9806334at2"/>
<dbReference type="PROSITE" id="PS50977">
    <property type="entry name" value="HTH_TETR_2"/>
    <property type="match status" value="1"/>
</dbReference>
<sequence>MTDKLGKILTAATTCIARNGVRGLRVNDVAKEAGVSSGLLYYHFTDRAGLLAATLDYINKQVGKDDTPASPAAADGDRHLRHLLLDEIKDDPEVRRNSVAWNELRACSVFEPDLSEPLSRTTAEWNREIARALVAAGHGAGEDEAAATAEILTCLVEGISGRWLSGFVSTDHARSLLAAAVDSLTGGRPATLQETAGHDAG</sequence>
<dbReference type="InterPro" id="IPR039538">
    <property type="entry name" value="BetI_C"/>
</dbReference>
<dbReference type="AlphaFoldDB" id="A0A1G8SG31"/>
<evidence type="ECO:0000313" key="6">
    <source>
        <dbReference type="Proteomes" id="UP000182130"/>
    </source>
</evidence>
<organism evidence="5 6">
    <name type="scientific">Arthrobacter cupressi</name>
    <dbReference type="NCBI Taxonomy" id="1045773"/>
    <lineage>
        <taxon>Bacteria</taxon>
        <taxon>Bacillati</taxon>
        <taxon>Actinomycetota</taxon>
        <taxon>Actinomycetes</taxon>
        <taxon>Micrococcales</taxon>
        <taxon>Micrococcaceae</taxon>
        <taxon>Arthrobacter</taxon>
    </lineage>
</organism>
<keyword evidence="3" id="KW-0238">DNA-binding</keyword>
<gene>
    <name evidence="5" type="ORF">SAMN05216555_10910</name>
</gene>
<keyword evidence="6" id="KW-1185">Reference proteome</keyword>
<dbReference type="PANTHER" id="PTHR30055:SF234">
    <property type="entry name" value="HTH-TYPE TRANSCRIPTIONAL REGULATOR BETI"/>
    <property type="match status" value="1"/>
</dbReference>
<dbReference type="SUPFAM" id="SSF48498">
    <property type="entry name" value="Tetracyclin repressor-like, C-terminal domain"/>
    <property type="match status" value="1"/>
</dbReference>
<evidence type="ECO:0000256" key="2">
    <source>
        <dbReference type="ARBA" id="ARBA00023015"/>
    </source>
</evidence>
<dbReference type="PRINTS" id="PR00455">
    <property type="entry name" value="HTHTETR"/>
</dbReference>
<protein>
    <submittedName>
        <fullName evidence="5">Transcriptional regulator, TetR family</fullName>
    </submittedName>
</protein>
<dbReference type="InterPro" id="IPR001647">
    <property type="entry name" value="HTH_TetR"/>
</dbReference>
<evidence type="ECO:0000256" key="3">
    <source>
        <dbReference type="ARBA" id="ARBA00023125"/>
    </source>
</evidence>
<evidence type="ECO:0000256" key="4">
    <source>
        <dbReference type="ARBA" id="ARBA00023163"/>
    </source>
</evidence>
<dbReference type="RefSeq" id="WP_074589315.1">
    <property type="nucleotide sequence ID" value="NZ_FNEI01000009.1"/>
</dbReference>
<dbReference type="InterPro" id="IPR009057">
    <property type="entry name" value="Homeodomain-like_sf"/>
</dbReference>
<name>A0A1G8SG31_9MICC</name>
<dbReference type="InterPro" id="IPR036271">
    <property type="entry name" value="Tet_transcr_reg_TetR-rel_C_sf"/>
</dbReference>
<dbReference type="GO" id="GO:0003700">
    <property type="term" value="F:DNA-binding transcription factor activity"/>
    <property type="evidence" value="ECO:0007669"/>
    <property type="project" value="TreeGrafter"/>
</dbReference>
<proteinExistence type="predicted"/>
<dbReference type="GO" id="GO:0000976">
    <property type="term" value="F:transcription cis-regulatory region binding"/>
    <property type="evidence" value="ECO:0007669"/>
    <property type="project" value="TreeGrafter"/>
</dbReference>
<dbReference type="SUPFAM" id="SSF46689">
    <property type="entry name" value="Homeodomain-like"/>
    <property type="match status" value="1"/>
</dbReference>
<dbReference type="Gene3D" id="1.10.357.10">
    <property type="entry name" value="Tetracycline Repressor, domain 2"/>
    <property type="match status" value="1"/>
</dbReference>
<evidence type="ECO:0000313" key="5">
    <source>
        <dbReference type="EMBL" id="SDJ28147.1"/>
    </source>
</evidence>
<dbReference type="Proteomes" id="UP000182130">
    <property type="component" value="Unassembled WGS sequence"/>
</dbReference>
<keyword evidence="1" id="KW-0678">Repressor</keyword>
<dbReference type="STRING" id="1045773.SAMN05216555_10910"/>
<accession>A0A1G8SG31</accession>
<dbReference type="InterPro" id="IPR050109">
    <property type="entry name" value="HTH-type_TetR-like_transc_reg"/>
</dbReference>
<dbReference type="Pfam" id="PF13977">
    <property type="entry name" value="TetR_C_6"/>
    <property type="match status" value="1"/>
</dbReference>
<dbReference type="PANTHER" id="PTHR30055">
    <property type="entry name" value="HTH-TYPE TRANSCRIPTIONAL REGULATOR RUTR"/>
    <property type="match status" value="1"/>
</dbReference>